<dbReference type="GO" id="GO:0016036">
    <property type="term" value="P:cellular response to phosphate starvation"/>
    <property type="evidence" value="ECO:0007669"/>
    <property type="project" value="TreeGrafter"/>
</dbReference>
<dbReference type="AlphaFoldDB" id="A0A1W1EIJ3"/>
<dbReference type="PANTHER" id="PTHR45453:SF1">
    <property type="entry name" value="PHOSPHATE REGULON SENSOR PROTEIN PHOR"/>
    <property type="match status" value="1"/>
</dbReference>
<evidence type="ECO:0000259" key="8">
    <source>
        <dbReference type="PROSITE" id="PS50109"/>
    </source>
</evidence>
<dbReference type="SUPFAM" id="SSF47384">
    <property type="entry name" value="Homodimeric domain of signal transducing histidine kinase"/>
    <property type="match status" value="1"/>
</dbReference>
<protein>
    <recommendedName>
        <fullName evidence="2">histidine kinase</fullName>
        <ecNumber evidence="2">2.7.13.3</ecNumber>
    </recommendedName>
</protein>
<dbReference type="EMBL" id="FRYL01000016">
    <property type="protein sequence ID" value="SHO80698.1"/>
    <property type="molecule type" value="Genomic_DNA"/>
</dbReference>
<keyword evidence="7" id="KW-1133">Transmembrane helix</keyword>
<keyword evidence="6" id="KW-0902">Two-component regulatory system</keyword>
<feature type="domain" description="Histidine kinase" evidence="8">
    <location>
        <begin position="153"/>
        <end position="343"/>
    </location>
</feature>
<dbReference type="InterPro" id="IPR036890">
    <property type="entry name" value="HATPase_C_sf"/>
</dbReference>
<keyword evidence="3" id="KW-0597">Phosphoprotein</keyword>
<dbReference type="Pfam" id="PF00512">
    <property type="entry name" value="HisKA"/>
    <property type="match status" value="1"/>
</dbReference>
<dbReference type="InterPro" id="IPR036097">
    <property type="entry name" value="HisK_dim/P_sf"/>
</dbReference>
<dbReference type="SMART" id="SM00388">
    <property type="entry name" value="HisKA"/>
    <property type="match status" value="1"/>
</dbReference>
<evidence type="ECO:0000256" key="7">
    <source>
        <dbReference type="SAM" id="Phobius"/>
    </source>
</evidence>
<organism evidence="9">
    <name type="scientific">hydrothermal vent metagenome</name>
    <dbReference type="NCBI Taxonomy" id="652676"/>
    <lineage>
        <taxon>unclassified sequences</taxon>
        <taxon>metagenomes</taxon>
        <taxon>ecological metagenomes</taxon>
    </lineage>
</organism>
<evidence type="ECO:0000256" key="1">
    <source>
        <dbReference type="ARBA" id="ARBA00000085"/>
    </source>
</evidence>
<evidence type="ECO:0000256" key="6">
    <source>
        <dbReference type="ARBA" id="ARBA00023012"/>
    </source>
</evidence>
<feature type="transmembrane region" description="Helical" evidence="7">
    <location>
        <begin position="114"/>
        <end position="137"/>
    </location>
</feature>
<dbReference type="GO" id="GO:0000155">
    <property type="term" value="F:phosphorelay sensor kinase activity"/>
    <property type="evidence" value="ECO:0007669"/>
    <property type="project" value="InterPro"/>
</dbReference>
<dbReference type="PANTHER" id="PTHR45453">
    <property type="entry name" value="PHOSPHATE REGULON SENSOR PROTEIN PHOR"/>
    <property type="match status" value="1"/>
</dbReference>
<proteinExistence type="predicted"/>
<gene>
    <name evidence="9" type="ORF">MNB_SV-15-301</name>
</gene>
<evidence type="ECO:0000256" key="4">
    <source>
        <dbReference type="ARBA" id="ARBA00022679"/>
    </source>
</evidence>
<evidence type="ECO:0000313" key="9">
    <source>
        <dbReference type="EMBL" id="SHO80698.1"/>
    </source>
</evidence>
<sequence>MKSYEKESFFKNFLLFFGLLEIVIILLFIQLYDINKKQYSKVLLNKMHICSYSLSCKEFLFDFVSQDKKVLNHLYINSDAYAFFYIPQSKDYYIKILYSKDKLEEDTSSINQKLTINFIITSIIFFFISILLTRYTLQPIRQAMQLNDEFIKDILHDFNTPITAMVLNIEMLKSEKENAFINRLSYSIDTILLLQNNLKSFLINSPSQNQSINITTLIKKRIEFIKNIYPNITFIYNDLDKLIKYTNEDLLTRIIDNLLSNSAKYNKPYGKVILTITNNSIIIEDSGKGIKDVKKVFQRYYKEQSRGLGLGLHIVEKFTKELDIKLHIESQINIGTKITLEFI</sequence>
<dbReference type="Pfam" id="PF02518">
    <property type="entry name" value="HATPase_c"/>
    <property type="match status" value="1"/>
</dbReference>
<keyword evidence="5 9" id="KW-0418">Kinase</keyword>
<name>A0A1W1EIJ3_9ZZZZ</name>
<dbReference type="EC" id="2.7.13.3" evidence="2"/>
<accession>A0A1W1EIJ3</accession>
<evidence type="ECO:0000256" key="5">
    <source>
        <dbReference type="ARBA" id="ARBA00022777"/>
    </source>
</evidence>
<dbReference type="PROSITE" id="PS50109">
    <property type="entry name" value="HIS_KIN"/>
    <property type="match status" value="1"/>
</dbReference>
<feature type="transmembrane region" description="Helical" evidence="7">
    <location>
        <begin position="12"/>
        <end position="32"/>
    </location>
</feature>
<dbReference type="InterPro" id="IPR003594">
    <property type="entry name" value="HATPase_dom"/>
</dbReference>
<comment type="catalytic activity">
    <reaction evidence="1">
        <text>ATP + protein L-histidine = ADP + protein N-phospho-L-histidine.</text>
        <dbReference type="EC" id="2.7.13.3"/>
    </reaction>
</comment>
<dbReference type="GO" id="GO:0004721">
    <property type="term" value="F:phosphoprotein phosphatase activity"/>
    <property type="evidence" value="ECO:0007669"/>
    <property type="project" value="TreeGrafter"/>
</dbReference>
<keyword evidence="7" id="KW-0472">Membrane</keyword>
<dbReference type="InterPro" id="IPR003661">
    <property type="entry name" value="HisK_dim/P_dom"/>
</dbReference>
<dbReference type="GO" id="GO:0005886">
    <property type="term" value="C:plasma membrane"/>
    <property type="evidence" value="ECO:0007669"/>
    <property type="project" value="TreeGrafter"/>
</dbReference>
<keyword evidence="7" id="KW-0812">Transmembrane</keyword>
<dbReference type="InterPro" id="IPR050351">
    <property type="entry name" value="BphY/WalK/GraS-like"/>
</dbReference>
<dbReference type="InterPro" id="IPR005467">
    <property type="entry name" value="His_kinase_dom"/>
</dbReference>
<keyword evidence="4" id="KW-0808">Transferase</keyword>
<dbReference type="SUPFAM" id="SSF55874">
    <property type="entry name" value="ATPase domain of HSP90 chaperone/DNA topoisomerase II/histidine kinase"/>
    <property type="match status" value="1"/>
</dbReference>
<evidence type="ECO:0000256" key="3">
    <source>
        <dbReference type="ARBA" id="ARBA00022553"/>
    </source>
</evidence>
<reference evidence="9" key="1">
    <citation type="submission" date="2016-10" db="EMBL/GenBank/DDBJ databases">
        <authorList>
            <person name="de Groot N.N."/>
        </authorList>
    </citation>
    <scope>NUCLEOTIDE SEQUENCE</scope>
</reference>
<dbReference type="CDD" id="cd00082">
    <property type="entry name" value="HisKA"/>
    <property type="match status" value="1"/>
</dbReference>
<dbReference type="SMART" id="SM00387">
    <property type="entry name" value="HATPase_c"/>
    <property type="match status" value="1"/>
</dbReference>
<dbReference type="Gene3D" id="1.10.287.130">
    <property type="match status" value="1"/>
</dbReference>
<dbReference type="Gene3D" id="3.30.565.10">
    <property type="entry name" value="Histidine kinase-like ATPase, C-terminal domain"/>
    <property type="match status" value="1"/>
</dbReference>
<evidence type="ECO:0000256" key="2">
    <source>
        <dbReference type="ARBA" id="ARBA00012438"/>
    </source>
</evidence>